<evidence type="ECO:0000259" key="3">
    <source>
        <dbReference type="Pfam" id="PF12588"/>
    </source>
</evidence>
<dbReference type="PANTHER" id="PTHR10067">
    <property type="entry name" value="PHOSPHATIDYLSERINE DECARBOXYLASE"/>
    <property type="match status" value="1"/>
</dbReference>
<dbReference type="AlphaFoldDB" id="A0A166T3P0"/>
<evidence type="ECO:0000313" key="4">
    <source>
        <dbReference type="EMBL" id="KZP30152.1"/>
    </source>
</evidence>
<sequence length="436" mass="48692">MVSFPNHRHKYGGWLPSKPEILSSFIDELVKLAQGTLRDTSAQHLPAVQEFKESIQGDPVMKNLFDEVFLQVASKLNKISDFETLLAVLDCVLPSAPPYYVTTDSEGKVFAEPIGAPICGIFILLSNTMAGYDLFRLPQFNVAMKKLLNVWGDFLSDPNGISNTVLHSGEGGWFGKTAIAELELGTYPKTFNETYAIPDLNADHRGYRSWDAFFTRTLREGARPVDFRSDKALIHSPCEGTVYHISYQVEAHSQFWLKGKKHSLYDMLSKNKAMAAYFTGGTVYQNYLSCFDYHHFNAPIDGTIEKIEQVDGSYYSVLLEDDDKNHPTESPYDIIGRCMPFLSVIATRALVYIKADNPDIGLLCFIAIGMVEISTCEVTVREGQRVRTGDELGMFHYGGSTSVLVFAPQCKVTFESAAAEGEHVWINAVIGRADRR</sequence>
<dbReference type="InterPro" id="IPR022237">
    <property type="entry name" value="PsiD-like"/>
</dbReference>
<evidence type="ECO:0000256" key="2">
    <source>
        <dbReference type="ARBA" id="ARBA00023239"/>
    </source>
</evidence>
<dbReference type="GO" id="GO:0004609">
    <property type="term" value="F:phosphatidylserine decarboxylase activity"/>
    <property type="evidence" value="ECO:0007669"/>
    <property type="project" value="InterPro"/>
</dbReference>
<dbReference type="InterPro" id="IPR003817">
    <property type="entry name" value="PS_Dcarbxylase"/>
</dbReference>
<feature type="domain" description="L-tryptophan decarboxylase PsiD-like" evidence="3">
    <location>
        <begin position="46"/>
        <end position="182"/>
    </location>
</feature>
<keyword evidence="2" id="KW-0456">Lyase</keyword>
<keyword evidence="5" id="KW-1185">Reference proteome</keyword>
<reference evidence="4 5" key="1">
    <citation type="journal article" date="2016" name="Mol. Biol. Evol.">
        <title>Comparative Genomics of Early-Diverging Mushroom-Forming Fungi Provides Insights into the Origins of Lignocellulose Decay Capabilities.</title>
        <authorList>
            <person name="Nagy L.G."/>
            <person name="Riley R."/>
            <person name="Tritt A."/>
            <person name="Adam C."/>
            <person name="Daum C."/>
            <person name="Floudas D."/>
            <person name="Sun H."/>
            <person name="Yadav J.S."/>
            <person name="Pangilinan J."/>
            <person name="Larsson K.H."/>
            <person name="Matsuura K."/>
            <person name="Barry K."/>
            <person name="Labutti K."/>
            <person name="Kuo R."/>
            <person name="Ohm R.A."/>
            <person name="Bhattacharya S.S."/>
            <person name="Shirouzu T."/>
            <person name="Yoshinaga Y."/>
            <person name="Martin F.M."/>
            <person name="Grigoriev I.V."/>
            <person name="Hibbett D.S."/>
        </authorList>
    </citation>
    <scope>NUCLEOTIDE SEQUENCE [LARGE SCALE GENOMIC DNA]</scope>
    <source>
        <strain evidence="4 5">CBS 109695</strain>
    </source>
</reference>
<dbReference type="EMBL" id="KV417495">
    <property type="protein sequence ID" value="KZP30152.1"/>
    <property type="molecule type" value="Genomic_DNA"/>
</dbReference>
<organism evidence="4 5">
    <name type="scientific">Athelia psychrophila</name>
    <dbReference type="NCBI Taxonomy" id="1759441"/>
    <lineage>
        <taxon>Eukaryota</taxon>
        <taxon>Fungi</taxon>
        <taxon>Dikarya</taxon>
        <taxon>Basidiomycota</taxon>
        <taxon>Agaricomycotina</taxon>
        <taxon>Agaricomycetes</taxon>
        <taxon>Agaricomycetidae</taxon>
        <taxon>Atheliales</taxon>
        <taxon>Atheliaceae</taxon>
        <taxon>Athelia</taxon>
    </lineage>
</organism>
<dbReference type="Proteomes" id="UP000076532">
    <property type="component" value="Unassembled WGS sequence"/>
</dbReference>
<keyword evidence="1" id="KW-0210">Decarboxylase</keyword>
<accession>A0A166T3P0</accession>
<dbReference type="STRING" id="436010.A0A166T3P0"/>
<dbReference type="Pfam" id="PF12588">
    <property type="entry name" value="PSDC"/>
    <property type="match status" value="1"/>
</dbReference>
<name>A0A166T3P0_9AGAM</name>
<dbReference type="GO" id="GO:0006646">
    <property type="term" value="P:phosphatidylethanolamine biosynthetic process"/>
    <property type="evidence" value="ECO:0007669"/>
    <property type="project" value="TreeGrafter"/>
</dbReference>
<dbReference type="GO" id="GO:0005739">
    <property type="term" value="C:mitochondrion"/>
    <property type="evidence" value="ECO:0007669"/>
    <property type="project" value="TreeGrafter"/>
</dbReference>
<dbReference type="Pfam" id="PF02666">
    <property type="entry name" value="PS_Dcarbxylase"/>
    <property type="match status" value="1"/>
</dbReference>
<evidence type="ECO:0000256" key="1">
    <source>
        <dbReference type="ARBA" id="ARBA00022793"/>
    </source>
</evidence>
<dbReference type="OrthoDB" id="5973539at2759"/>
<protein>
    <submittedName>
        <fullName evidence="4">Phosphatidylserine decarboxylase</fullName>
    </submittedName>
</protein>
<evidence type="ECO:0000313" key="5">
    <source>
        <dbReference type="Proteomes" id="UP000076532"/>
    </source>
</evidence>
<proteinExistence type="predicted"/>
<dbReference type="PANTHER" id="PTHR10067:SF9">
    <property type="entry name" value="PHOSPHATIDYLSERINE DECARBOXYLASE FAMILY PROTEIN (AFU_ORTHOLOGUE AFUA_7G01730)"/>
    <property type="match status" value="1"/>
</dbReference>
<gene>
    <name evidence="4" type="ORF">FIBSPDRAFT_926650</name>
</gene>